<evidence type="ECO:0000313" key="8">
    <source>
        <dbReference type="EMBL" id="RAI35529.1"/>
    </source>
</evidence>
<dbReference type="OrthoDB" id="9785233at2"/>
<evidence type="ECO:0000313" key="9">
    <source>
        <dbReference type="Proteomes" id="UP000249130"/>
    </source>
</evidence>
<comment type="caution">
    <text evidence="8">The sequence shown here is derived from an EMBL/GenBank/DDBJ whole genome shotgun (WGS) entry which is preliminary data.</text>
</comment>
<keyword evidence="8" id="KW-0969">Cilium</keyword>
<evidence type="ECO:0000259" key="7">
    <source>
        <dbReference type="Pfam" id="PF13861"/>
    </source>
</evidence>
<protein>
    <recommendedName>
        <fullName evidence="2 5">Basal-body rod modification protein FlgD</fullName>
    </recommendedName>
</protein>
<gene>
    <name evidence="8" type="ORF">CH341_30850</name>
</gene>
<keyword evidence="9" id="KW-1185">Reference proteome</keyword>
<organism evidence="8 9">
    <name type="scientific">Rhodoplanes roseus</name>
    <dbReference type="NCBI Taxonomy" id="29409"/>
    <lineage>
        <taxon>Bacteria</taxon>
        <taxon>Pseudomonadati</taxon>
        <taxon>Pseudomonadota</taxon>
        <taxon>Alphaproteobacteria</taxon>
        <taxon>Hyphomicrobiales</taxon>
        <taxon>Nitrobacteraceae</taxon>
        <taxon>Rhodoplanes</taxon>
    </lineage>
</organism>
<dbReference type="InterPro" id="IPR025965">
    <property type="entry name" value="FlgD/Vpr_Ig-like"/>
</dbReference>
<keyword evidence="3 5" id="KW-1005">Bacterial flagellum biogenesis</keyword>
<reference evidence="8 9" key="1">
    <citation type="submission" date="2017-07" db="EMBL/GenBank/DDBJ databases">
        <title>Draft Genome Sequences of Select Purple Nonsulfur Bacteria.</title>
        <authorList>
            <person name="Lasarre B."/>
            <person name="Mckinlay J.B."/>
        </authorList>
    </citation>
    <scope>NUCLEOTIDE SEQUENCE [LARGE SCALE GENOMIC DNA]</scope>
    <source>
        <strain evidence="8 9">DSM 5909</strain>
    </source>
</reference>
<evidence type="ECO:0000256" key="1">
    <source>
        <dbReference type="ARBA" id="ARBA00010577"/>
    </source>
</evidence>
<evidence type="ECO:0000256" key="4">
    <source>
        <dbReference type="ARBA" id="ARBA00024746"/>
    </source>
</evidence>
<dbReference type="Gene3D" id="2.60.40.4070">
    <property type="match status" value="1"/>
</dbReference>
<feature type="domain" description="FlgD Tudor-like" evidence="7">
    <location>
        <begin position="91"/>
        <end position="222"/>
    </location>
</feature>
<dbReference type="Pfam" id="PF13860">
    <property type="entry name" value="FlgD_ig"/>
    <property type="match status" value="1"/>
</dbReference>
<accession>A0A327K9T3</accession>
<name>A0A327K9T3_9BRAD</name>
<comment type="similarity">
    <text evidence="1 5">Belongs to the FlgD family.</text>
</comment>
<evidence type="ECO:0000256" key="2">
    <source>
        <dbReference type="ARBA" id="ARBA00016013"/>
    </source>
</evidence>
<dbReference type="Proteomes" id="UP000249130">
    <property type="component" value="Unassembled WGS sequence"/>
</dbReference>
<keyword evidence="8" id="KW-0966">Cell projection</keyword>
<dbReference type="GO" id="GO:0044781">
    <property type="term" value="P:bacterial-type flagellum organization"/>
    <property type="evidence" value="ECO:0007669"/>
    <property type="project" value="UniProtKB-UniRule"/>
</dbReference>
<sequence>MATDSVTGTQFTATAAVTAPSTTTTGGTKSLADNFQTFLQMLTTQLQNQNPLDPLDTNQFTQQLVQFSQVEQQLKSNQQLETLVSLQKTAQNTQALGYVGATVVVDGSTAVLPEKGSAAWGFTVAKPAAASISITNKTGQTVYTGNFTMQAGEQTFTWDGKGKDGTQWPPGSYKMTVSAKDSLGNPVPVSTEVQGVVDSVDVTRSPPVLMLGAEEFTIDAVKKIIRRAA</sequence>
<dbReference type="RefSeq" id="WP_111423531.1">
    <property type="nucleotide sequence ID" value="NZ_NPEX01000542.1"/>
</dbReference>
<keyword evidence="8" id="KW-0282">Flagellum</keyword>
<proteinExistence type="inferred from homology"/>
<dbReference type="InterPro" id="IPR005648">
    <property type="entry name" value="FlgD"/>
</dbReference>
<feature type="domain" description="FlgD/Vpr Ig-like" evidence="6">
    <location>
        <begin position="115"/>
        <end position="181"/>
    </location>
</feature>
<dbReference type="Gene3D" id="2.30.30.910">
    <property type="match status" value="1"/>
</dbReference>
<evidence type="ECO:0000256" key="5">
    <source>
        <dbReference type="RuleBase" id="RU362076"/>
    </source>
</evidence>
<dbReference type="InterPro" id="IPR025963">
    <property type="entry name" value="FLgD_Tudor"/>
</dbReference>
<evidence type="ECO:0000256" key="3">
    <source>
        <dbReference type="ARBA" id="ARBA00022795"/>
    </source>
</evidence>
<comment type="function">
    <text evidence="4 5">Required for flagellar hook formation. May act as a scaffolding protein.</text>
</comment>
<dbReference type="Pfam" id="PF13861">
    <property type="entry name" value="FLgD_tudor"/>
    <property type="match status" value="1"/>
</dbReference>
<evidence type="ECO:0000259" key="6">
    <source>
        <dbReference type="Pfam" id="PF13860"/>
    </source>
</evidence>
<dbReference type="Pfam" id="PF03963">
    <property type="entry name" value="FlgD"/>
    <property type="match status" value="1"/>
</dbReference>
<dbReference type="EMBL" id="NPEX01000542">
    <property type="protein sequence ID" value="RAI35529.1"/>
    <property type="molecule type" value="Genomic_DNA"/>
</dbReference>
<dbReference type="AlphaFoldDB" id="A0A327K9T3"/>